<sequence>MAGVRKVPEGQFTQTIYKLIKDKRFEDVVNILSDQLLQTPNSRAAMSLLAYSYYQLQDFQSAAAIYKDLVALVPDSEDYRFYYAQSLYKACDYEEAIKACYQIETPAYLDRVLQLKVAIHYAQEDLQNAMSLAEQCAEDSPNTLNTLVATENAFSLNNVLREDEIIIAVDNGSCRVEKNMLIENSQFFRLLLSSQHSTLWKENIERKVSFNWLNIEVLLFLLKFLNNPECCEIDSKLKISRVVQASDFFNIEQLKDKSGQYYETQVIEGFTKPTRDKLIKVMSVLRDFECILLPLKSKCVDWLARYFSEAWSKSEYTRLSPRSKEEIYQIVVKMVNKLDGKTLVYMQEIEKVKAAVCSNTKSEAYILANKLQKELNENVLNNFKEFITSLIRTDIKVSKIVWLYDNLGTLLKYVGANLNIQNICEIYSANYSILQHGTDVQWNEETVLRRLSVLDDKCTNYCCRMVQIIQRDDPEGWKSLPYILQKQTDAIHRLRQQSALNSRSNDEGFMFISLDDKPTTKPPTSLIRHTNRAPRKQREDVTIRGASMDIQKSSRTVTKRTTVKKGKSADSETRAANKPSIGCNKVSSKVVSKNNPSTNNNSTSESNKPFYRTNTVIKPSLQEYKPKNSFPIPSSSSNSRLPIPTHCIKKQERCILCKEGRYEEALQKFNQAFQIIGFRPNLFYNTALCHYRLKNTPMSIKYINEILEKEIREHPELGVGIKSEGLETKSVGNTQILHETGLVQAFNLRAAVEYQMKNFESAQDALNDMPPRTEEELDPITLHNQALINMGTNPTEGFEKLQFLLQQNPCPPETFSNLLLLYCKYQYYDLAADVLAENAHLTYKYLSQNLYDFLDASLMAPTVPYEAFQKFEDLQNRLTDQLRKITKSVQDARQQQQGDELLKKYVDEFDQTLDHYIPVLMAQAKIYWDMDNYQQVEKIFKKSVEFCHDNDVWKLNTAHVLFMQETKFKESIGFYQQIVKKHYSNILSVSAIVLANLCVSYIMTNQNEEAEELMRKIEKEEEELSYQDPDQKIYHLCIVNLVIGTLYCSKGNYEFGISRVMKSLEPYNKKLGTDTWFYTKRCFLSLTENLAKHMIILKDTTIQEVLQFFDCCEIYGKSIPAVIEQPLDRRPLHAGKNTVAYEARLLKSLFQRVI</sequence>
<dbReference type="InterPro" id="IPR043225">
    <property type="entry name" value="BACK_BTBD8"/>
</dbReference>
<comment type="similarity">
    <text evidence="2">Belongs to the TTC30/dfy-1/fleer family.</text>
</comment>
<feature type="region of interest" description="Disordered" evidence="9">
    <location>
        <begin position="513"/>
        <end position="611"/>
    </location>
</feature>
<feature type="compositionally biased region" description="Low complexity" evidence="9">
    <location>
        <begin position="584"/>
        <end position="609"/>
    </location>
</feature>
<keyword evidence="4" id="KW-0970">Cilium biogenesis/degradation</keyword>
<dbReference type="GO" id="GO:0120170">
    <property type="term" value="F:intraciliary transport particle B binding"/>
    <property type="evidence" value="ECO:0007669"/>
    <property type="project" value="TreeGrafter"/>
</dbReference>
<dbReference type="GO" id="GO:0042073">
    <property type="term" value="P:intraciliary transport"/>
    <property type="evidence" value="ECO:0007669"/>
    <property type="project" value="TreeGrafter"/>
</dbReference>
<gene>
    <name evidence="11" type="ORF">LOD99_234</name>
</gene>
<protein>
    <submittedName>
        <fullName evidence="11">Tetratricopeptide repeat protein 30A isoform X2</fullName>
    </submittedName>
</protein>
<evidence type="ECO:0000256" key="3">
    <source>
        <dbReference type="ARBA" id="ARBA00022737"/>
    </source>
</evidence>
<dbReference type="Pfam" id="PF12895">
    <property type="entry name" value="ANAPC3"/>
    <property type="match status" value="1"/>
</dbReference>
<reference evidence="11 12" key="1">
    <citation type="journal article" date="2023" name="BMC Biol.">
        <title>The compact genome of the sponge Oopsacas minuta (Hexactinellida) is lacking key metazoan core genes.</title>
        <authorList>
            <person name="Santini S."/>
            <person name="Schenkelaars Q."/>
            <person name="Jourda C."/>
            <person name="Duchesne M."/>
            <person name="Belahbib H."/>
            <person name="Rocher C."/>
            <person name="Selva M."/>
            <person name="Riesgo A."/>
            <person name="Vervoort M."/>
            <person name="Leys S.P."/>
            <person name="Kodjabachian L."/>
            <person name="Le Bivic A."/>
            <person name="Borchiellini C."/>
            <person name="Claverie J.M."/>
            <person name="Renard E."/>
        </authorList>
    </citation>
    <scope>NUCLEOTIDE SEQUENCE [LARGE SCALE GENOMIC DNA]</scope>
    <source>
        <strain evidence="11">SPO-2</strain>
    </source>
</reference>
<dbReference type="FunFam" id="1.25.40.10:FF:000186">
    <property type="entry name" value="Tetratricopeptide repeat domain 30A"/>
    <property type="match status" value="1"/>
</dbReference>
<dbReference type="SMART" id="SM00028">
    <property type="entry name" value="TPR"/>
    <property type="match status" value="3"/>
</dbReference>
<evidence type="ECO:0000256" key="1">
    <source>
        <dbReference type="ARBA" id="ARBA00004138"/>
    </source>
</evidence>
<evidence type="ECO:0000256" key="9">
    <source>
        <dbReference type="SAM" id="MobiDB-lite"/>
    </source>
</evidence>
<evidence type="ECO:0000256" key="4">
    <source>
        <dbReference type="ARBA" id="ARBA00022794"/>
    </source>
</evidence>
<evidence type="ECO:0000256" key="7">
    <source>
        <dbReference type="ARBA" id="ARBA00023273"/>
    </source>
</evidence>
<dbReference type="SUPFAM" id="SSF54695">
    <property type="entry name" value="POZ domain"/>
    <property type="match status" value="1"/>
</dbReference>
<evidence type="ECO:0000256" key="5">
    <source>
        <dbReference type="ARBA" id="ARBA00022803"/>
    </source>
</evidence>
<dbReference type="InterPro" id="IPR019734">
    <property type="entry name" value="TPR_rpt"/>
</dbReference>
<dbReference type="AlphaFoldDB" id="A0AAV7K9M8"/>
<keyword evidence="6" id="KW-0969">Cilium</keyword>
<keyword evidence="3" id="KW-0677">Repeat</keyword>
<dbReference type="PANTHER" id="PTHR20931:SF0">
    <property type="entry name" value="TETRATRICOPEPTIDE REPEAT PROTEIN 30"/>
    <property type="match status" value="1"/>
</dbReference>
<proteinExistence type="inferred from homology"/>
<evidence type="ECO:0000313" key="11">
    <source>
        <dbReference type="EMBL" id="KAI6657488.1"/>
    </source>
</evidence>
<dbReference type="Gene3D" id="1.25.40.10">
    <property type="entry name" value="Tetratricopeptide repeat domain"/>
    <property type="match status" value="3"/>
</dbReference>
<organism evidence="11 12">
    <name type="scientific">Oopsacas minuta</name>
    <dbReference type="NCBI Taxonomy" id="111878"/>
    <lineage>
        <taxon>Eukaryota</taxon>
        <taxon>Metazoa</taxon>
        <taxon>Porifera</taxon>
        <taxon>Hexactinellida</taxon>
        <taxon>Hexasterophora</taxon>
        <taxon>Lyssacinosida</taxon>
        <taxon>Leucopsacidae</taxon>
        <taxon>Oopsacas</taxon>
    </lineage>
</organism>
<comment type="subcellular location">
    <subcellularLocation>
        <location evidence="1">Cell projection</location>
        <location evidence="1">Cilium</location>
    </subcellularLocation>
</comment>
<feature type="compositionally biased region" description="Basic residues" evidence="9">
    <location>
        <begin position="557"/>
        <end position="566"/>
    </location>
</feature>
<dbReference type="Proteomes" id="UP001165289">
    <property type="component" value="Unassembled WGS sequence"/>
</dbReference>
<name>A0AAV7K9M8_9METZ</name>
<evidence type="ECO:0000313" key="12">
    <source>
        <dbReference type="Proteomes" id="UP001165289"/>
    </source>
</evidence>
<dbReference type="SUPFAM" id="SSF48452">
    <property type="entry name" value="TPR-like"/>
    <property type="match status" value="3"/>
</dbReference>
<comment type="caution">
    <text evidence="11">The sequence shown here is derived from an EMBL/GenBank/DDBJ whole genome shotgun (WGS) entry which is preliminary data.</text>
</comment>
<dbReference type="InterPro" id="IPR011990">
    <property type="entry name" value="TPR-like_helical_dom_sf"/>
</dbReference>
<accession>A0AAV7K9M8</accession>
<dbReference type="PANTHER" id="PTHR20931">
    <property type="entry name" value="TETRATRICOPEPTIDE REPEAT PROTEIN 30"/>
    <property type="match status" value="1"/>
</dbReference>
<dbReference type="PROSITE" id="PS50005">
    <property type="entry name" value="TPR"/>
    <property type="match status" value="1"/>
</dbReference>
<feature type="domain" description="BTBD8 BACK" evidence="10">
    <location>
        <begin position="270"/>
        <end position="385"/>
    </location>
</feature>
<dbReference type="GO" id="GO:0030992">
    <property type="term" value="C:intraciliary transport particle B"/>
    <property type="evidence" value="ECO:0007669"/>
    <property type="project" value="TreeGrafter"/>
</dbReference>
<dbReference type="EMBL" id="JAKMXF010000111">
    <property type="protein sequence ID" value="KAI6657488.1"/>
    <property type="molecule type" value="Genomic_DNA"/>
</dbReference>
<evidence type="ECO:0000259" key="10">
    <source>
        <dbReference type="Pfam" id="PF26017"/>
    </source>
</evidence>
<keyword evidence="7" id="KW-0966">Cell projection</keyword>
<dbReference type="InterPro" id="IPR039941">
    <property type="entry name" value="TT30"/>
</dbReference>
<feature type="repeat" description="TPR" evidence="8">
    <location>
        <begin position="43"/>
        <end position="76"/>
    </location>
</feature>
<keyword evidence="5 8" id="KW-0802">TPR repeat</keyword>
<keyword evidence="12" id="KW-1185">Reference proteome</keyword>
<dbReference type="InterPro" id="IPR011333">
    <property type="entry name" value="SKP1/BTB/POZ_sf"/>
</dbReference>
<dbReference type="GO" id="GO:0005879">
    <property type="term" value="C:axonemal microtubule"/>
    <property type="evidence" value="ECO:0007669"/>
    <property type="project" value="TreeGrafter"/>
</dbReference>
<dbReference type="Gene3D" id="3.30.710.10">
    <property type="entry name" value="Potassium Channel Kv1.1, Chain A"/>
    <property type="match status" value="1"/>
</dbReference>
<dbReference type="Pfam" id="PF26017">
    <property type="entry name" value="BACK_BTBD8"/>
    <property type="match status" value="1"/>
</dbReference>
<evidence type="ECO:0000256" key="8">
    <source>
        <dbReference type="PROSITE-ProRule" id="PRU00339"/>
    </source>
</evidence>
<evidence type="ECO:0000256" key="6">
    <source>
        <dbReference type="ARBA" id="ARBA00023069"/>
    </source>
</evidence>
<evidence type="ECO:0000256" key="2">
    <source>
        <dbReference type="ARBA" id="ARBA00009522"/>
    </source>
</evidence>